<reference evidence="2 3" key="1">
    <citation type="submission" date="2020-11" db="EMBL/GenBank/DDBJ databases">
        <authorList>
            <person name="Kim M.K."/>
        </authorList>
    </citation>
    <scope>NUCLEOTIDE SEQUENCE [LARGE SCALE GENOMIC DNA]</scope>
    <source>
        <strain evidence="2 3">BT662</strain>
    </source>
</reference>
<keyword evidence="3" id="KW-1185">Reference proteome</keyword>
<proteinExistence type="predicted"/>
<gene>
    <name evidence="2" type="ORF">I2H31_09780</name>
</gene>
<dbReference type="Proteomes" id="UP000618931">
    <property type="component" value="Unassembled WGS sequence"/>
</dbReference>
<keyword evidence="1" id="KW-0472">Membrane</keyword>
<keyword evidence="1" id="KW-0812">Transmembrane</keyword>
<feature type="transmembrane region" description="Helical" evidence="1">
    <location>
        <begin position="16"/>
        <end position="37"/>
    </location>
</feature>
<feature type="transmembrane region" description="Helical" evidence="1">
    <location>
        <begin position="194"/>
        <end position="215"/>
    </location>
</feature>
<evidence type="ECO:0000313" key="3">
    <source>
        <dbReference type="Proteomes" id="UP000618931"/>
    </source>
</evidence>
<organism evidence="2 3">
    <name type="scientific">Hymenobacter ruricola</name>
    <dbReference type="NCBI Taxonomy" id="2791023"/>
    <lineage>
        <taxon>Bacteria</taxon>
        <taxon>Pseudomonadati</taxon>
        <taxon>Bacteroidota</taxon>
        <taxon>Cytophagia</taxon>
        <taxon>Cytophagales</taxon>
        <taxon>Hymenobacteraceae</taxon>
        <taxon>Hymenobacter</taxon>
    </lineage>
</organism>
<evidence type="ECO:0000256" key="1">
    <source>
        <dbReference type="SAM" id="Phobius"/>
    </source>
</evidence>
<dbReference type="RefSeq" id="WP_196292837.1">
    <property type="nucleotide sequence ID" value="NZ_JADQDM010000003.1"/>
</dbReference>
<feature type="transmembrane region" description="Helical" evidence="1">
    <location>
        <begin position="43"/>
        <end position="61"/>
    </location>
</feature>
<feature type="transmembrane region" description="Helical" evidence="1">
    <location>
        <begin position="168"/>
        <end position="188"/>
    </location>
</feature>
<accession>A0ABS0I3A4</accession>
<protein>
    <recommendedName>
        <fullName evidence="4">DUF4239 domain-containing protein</fullName>
    </recommendedName>
</protein>
<evidence type="ECO:0008006" key="4">
    <source>
        <dbReference type="Google" id="ProtNLM"/>
    </source>
</evidence>
<keyword evidence="1" id="KW-1133">Transmembrane helix</keyword>
<name>A0ABS0I3A4_9BACT</name>
<dbReference type="EMBL" id="JADQDM010000003">
    <property type="protein sequence ID" value="MBF9221392.1"/>
    <property type="molecule type" value="Genomic_DNA"/>
</dbReference>
<sequence length="224" mass="24800">MNRQFELLQVSRTKTWALVLGGMVLGVGIGVAGLAYIRGGAGLVWFGIAVIAGLFAGILSIQKIAAEPIFLNISDSELSVINRKSGEKRKVLFQAVTSYRVFAHNGAEELRLRIHNEPKLIIDANTWLRKSDNAEGIVSTFETALRAYQTQHNLPILPRENSFFDKPAATILLVIATGWIVYSVWIVSQSRNPNFAALTNGLLGYLTYLGFWLSAAKRRKQQPE</sequence>
<evidence type="ECO:0000313" key="2">
    <source>
        <dbReference type="EMBL" id="MBF9221392.1"/>
    </source>
</evidence>
<comment type="caution">
    <text evidence="2">The sequence shown here is derived from an EMBL/GenBank/DDBJ whole genome shotgun (WGS) entry which is preliminary data.</text>
</comment>